<dbReference type="InterPro" id="IPR006447">
    <property type="entry name" value="Myb_dom_plants"/>
</dbReference>
<feature type="compositionally biased region" description="Basic and acidic residues" evidence="6">
    <location>
        <begin position="50"/>
        <end position="62"/>
    </location>
</feature>
<organism evidence="7 8">
    <name type="scientific">Digitaria exilis</name>
    <dbReference type="NCBI Taxonomy" id="1010633"/>
    <lineage>
        <taxon>Eukaryota</taxon>
        <taxon>Viridiplantae</taxon>
        <taxon>Streptophyta</taxon>
        <taxon>Embryophyta</taxon>
        <taxon>Tracheophyta</taxon>
        <taxon>Spermatophyta</taxon>
        <taxon>Magnoliopsida</taxon>
        <taxon>Liliopsida</taxon>
        <taxon>Poales</taxon>
        <taxon>Poaceae</taxon>
        <taxon>PACMAD clade</taxon>
        <taxon>Panicoideae</taxon>
        <taxon>Panicodae</taxon>
        <taxon>Paniceae</taxon>
        <taxon>Anthephorinae</taxon>
        <taxon>Digitaria</taxon>
    </lineage>
</organism>
<dbReference type="PANTHER" id="PTHR31442">
    <property type="entry name" value="HOMEODOMAIN-LIKE SUPERFAMILY PROTEIN-RELATED"/>
    <property type="match status" value="1"/>
</dbReference>
<feature type="compositionally biased region" description="Pro residues" evidence="6">
    <location>
        <begin position="139"/>
        <end position="149"/>
    </location>
</feature>
<dbReference type="GO" id="GO:0003677">
    <property type="term" value="F:DNA binding"/>
    <property type="evidence" value="ECO:0007669"/>
    <property type="project" value="UniProtKB-KW"/>
</dbReference>
<dbReference type="Proteomes" id="UP000636709">
    <property type="component" value="Unassembled WGS sequence"/>
</dbReference>
<comment type="caution">
    <text evidence="7">The sequence shown here is derived from an EMBL/GenBank/DDBJ whole genome shotgun (WGS) entry which is preliminary data.</text>
</comment>
<name>A0A835ALW5_9POAL</name>
<dbReference type="InterPro" id="IPR044841">
    <property type="entry name" value="LUX/BOA-like"/>
</dbReference>
<reference evidence="7" key="1">
    <citation type="submission" date="2020-07" db="EMBL/GenBank/DDBJ databases">
        <title>Genome sequence and genetic diversity analysis of an under-domesticated orphan crop, white fonio (Digitaria exilis).</title>
        <authorList>
            <person name="Bennetzen J.L."/>
            <person name="Chen S."/>
            <person name="Ma X."/>
            <person name="Wang X."/>
            <person name="Yssel A.E.J."/>
            <person name="Chaluvadi S.R."/>
            <person name="Johnson M."/>
            <person name="Gangashetty P."/>
            <person name="Hamidou F."/>
            <person name="Sanogo M.D."/>
            <person name="Zwaenepoel A."/>
            <person name="Wallace J."/>
            <person name="Van De Peer Y."/>
            <person name="Van Deynze A."/>
        </authorList>
    </citation>
    <scope>NUCLEOTIDE SEQUENCE</scope>
    <source>
        <tissue evidence="7">Leaves</tissue>
    </source>
</reference>
<dbReference type="AlphaFoldDB" id="A0A835ALW5"/>
<dbReference type="OrthoDB" id="1436863at2759"/>
<keyword evidence="8" id="KW-1185">Reference proteome</keyword>
<keyword evidence="4" id="KW-0804">Transcription</keyword>
<dbReference type="FunFam" id="1.10.10.60:FF:000007">
    <property type="entry name" value="Two-component response regulator"/>
    <property type="match status" value="1"/>
</dbReference>
<sequence length="185" mass="20426">METQTTVVESQQWTVTPKKPKKRKNSKSLDRQSNGEDATGCTRTASNVGDDGKGKPEANKRERIVLTPKLHGKFVKACNELGIEDAVPMKILQRMKTTGITRAQVASHLQKYRDSLSKRKDVASIGESSVTALHHTPPVHLPAGPPSPRSPLETPICVVKHSVYQLQTSRVQDVCQLQNERGNKN</sequence>
<feature type="compositionally biased region" description="Polar residues" evidence="6">
    <location>
        <begin position="35"/>
        <end position="47"/>
    </location>
</feature>
<gene>
    <name evidence="7" type="ORF">HU200_056753</name>
</gene>
<accession>A0A835ALW5</accession>
<evidence type="ECO:0000256" key="1">
    <source>
        <dbReference type="ARBA" id="ARBA00004123"/>
    </source>
</evidence>
<evidence type="ECO:0000313" key="7">
    <source>
        <dbReference type="EMBL" id="KAF8661798.1"/>
    </source>
</evidence>
<evidence type="ECO:0000256" key="2">
    <source>
        <dbReference type="ARBA" id="ARBA00023015"/>
    </source>
</evidence>
<dbReference type="GO" id="GO:0005634">
    <property type="term" value="C:nucleus"/>
    <property type="evidence" value="ECO:0007669"/>
    <property type="project" value="UniProtKB-SubCell"/>
</dbReference>
<dbReference type="PANTHER" id="PTHR31442:SF29">
    <property type="entry name" value="HOMEODOMAIN-LIKE SUPERFAMILY PROTEIN"/>
    <property type="match status" value="1"/>
</dbReference>
<keyword evidence="2" id="KW-0805">Transcription regulation</keyword>
<dbReference type="GO" id="GO:0003700">
    <property type="term" value="F:DNA-binding transcription factor activity"/>
    <property type="evidence" value="ECO:0007669"/>
    <property type="project" value="InterPro"/>
</dbReference>
<dbReference type="InterPro" id="IPR009057">
    <property type="entry name" value="Homeodomain-like_sf"/>
</dbReference>
<feature type="region of interest" description="Disordered" evidence="6">
    <location>
        <begin position="1"/>
        <end position="62"/>
    </location>
</feature>
<evidence type="ECO:0000256" key="3">
    <source>
        <dbReference type="ARBA" id="ARBA00023125"/>
    </source>
</evidence>
<dbReference type="SUPFAM" id="SSF46689">
    <property type="entry name" value="Homeodomain-like"/>
    <property type="match status" value="1"/>
</dbReference>
<dbReference type="NCBIfam" id="TIGR01557">
    <property type="entry name" value="myb_SHAQKYF"/>
    <property type="match status" value="1"/>
</dbReference>
<dbReference type="Gene3D" id="1.10.10.60">
    <property type="entry name" value="Homeodomain-like"/>
    <property type="match status" value="1"/>
</dbReference>
<evidence type="ECO:0000313" key="8">
    <source>
        <dbReference type="Proteomes" id="UP000636709"/>
    </source>
</evidence>
<feature type="compositionally biased region" description="Polar residues" evidence="6">
    <location>
        <begin position="1"/>
        <end position="15"/>
    </location>
</feature>
<evidence type="ECO:0000256" key="6">
    <source>
        <dbReference type="SAM" id="MobiDB-lite"/>
    </source>
</evidence>
<feature type="region of interest" description="Disordered" evidence="6">
    <location>
        <begin position="133"/>
        <end position="152"/>
    </location>
</feature>
<comment type="subcellular location">
    <subcellularLocation>
        <location evidence="1">Nucleus</location>
    </subcellularLocation>
</comment>
<evidence type="ECO:0008006" key="9">
    <source>
        <dbReference type="Google" id="ProtNLM"/>
    </source>
</evidence>
<dbReference type="EMBL" id="JACEFO010002392">
    <property type="protein sequence ID" value="KAF8661798.1"/>
    <property type="molecule type" value="Genomic_DNA"/>
</dbReference>
<keyword evidence="5" id="KW-0539">Nucleus</keyword>
<evidence type="ECO:0000256" key="4">
    <source>
        <dbReference type="ARBA" id="ARBA00023163"/>
    </source>
</evidence>
<protein>
    <recommendedName>
        <fullName evidence="9">HTH myb-type domain-containing protein</fullName>
    </recommendedName>
</protein>
<keyword evidence="3" id="KW-0238">DNA-binding</keyword>
<proteinExistence type="predicted"/>
<evidence type="ECO:0000256" key="5">
    <source>
        <dbReference type="ARBA" id="ARBA00023242"/>
    </source>
</evidence>